<evidence type="ECO:0000313" key="2">
    <source>
        <dbReference type="Proteomes" id="UP000887574"/>
    </source>
</evidence>
<accession>A0A915DS66</accession>
<keyword evidence="2" id="KW-1185">Reference proteome</keyword>
<dbReference type="Proteomes" id="UP000887574">
    <property type="component" value="Unplaced"/>
</dbReference>
<evidence type="ECO:0000256" key="1">
    <source>
        <dbReference type="SAM" id="MobiDB-lite"/>
    </source>
</evidence>
<protein>
    <submittedName>
        <fullName evidence="3">Aminotransferase-like plant mobile domain-containing protein</fullName>
    </submittedName>
</protein>
<name>A0A915DS66_9BILA</name>
<feature type="region of interest" description="Disordered" evidence="1">
    <location>
        <begin position="199"/>
        <end position="245"/>
    </location>
</feature>
<organism evidence="2 3">
    <name type="scientific">Ditylenchus dipsaci</name>
    <dbReference type="NCBI Taxonomy" id="166011"/>
    <lineage>
        <taxon>Eukaryota</taxon>
        <taxon>Metazoa</taxon>
        <taxon>Ecdysozoa</taxon>
        <taxon>Nematoda</taxon>
        <taxon>Chromadorea</taxon>
        <taxon>Rhabditida</taxon>
        <taxon>Tylenchina</taxon>
        <taxon>Tylenchomorpha</taxon>
        <taxon>Sphaerularioidea</taxon>
        <taxon>Anguinidae</taxon>
        <taxon>Anguininae</taxon>
        <taxon>Ditylenchus</taxon>
    </lineage>
</organism>
<evidence type="ECO:0000313" key="3">
    <source>
        <dbReference type="WBParaSite" id="jg22968"/>
    </source>
</evidence>
<reference evidence="3" key="1">
    <citation type="submission" date="2022-11" db="UniProtKB">
        <authorList>
            <consortium name="WormBaseParasite"/>
        </authorList>
    </citation>
    <scope>IDENTIFICATION</scope>
</reference>
<dbReference type="WBParaSite" id="jg22968">
    <property type="protein sequence ID" value="jg22968"/>
    <property type="gene ID" value="jg22968"/>
</dbReference>
<dbReference type="AlphaFoldDB" id="A0A915DS66"/>
<sequence>MVNFGLSFQYFPNHDRQLSIPAKFTWLSQTFQARAFHKGHEYKRWDEMESWLYLCYWFFDGFCLPWLDASCEEELGDTTERQICNFKDLFFVGAYDQDMSQYSRRYLPTSLRTMRNKVNFDLICGDRSMINYPFYARAIMEMVNEIKVDWSAPYQWQLEQEDLKPVESFIKHGSHLEGNVCIACENSLLAKQALNEAWKPSEPKIEKNKKSTKKKKPIVEDSESDSSTSSKQVKNNSSVDTNEID</sequence>
<proteinExistence type="predicted"/>
<feature type="compositionally biased region" description="Polar residues" evidence="1">
    <location>
        <begin position="231"/>
        <end position="245"/>
    </location>
</feature>
<feature type="compositionally biased region" description="Basic and acidic residues" evidence="1">
    <location>
        <begin position="199"/>
        <end position="209"/>
    </location>
</feature>
<dbReference type="Gene3D" id="1.10.510.10">
    <property type="entry name" value="Transferase(Phosphotransferase) domain 1"/>
    <property type="match status" value="1"/>
</dbReference>